<dbReference type="EMBL" id="JASCZI010091931">
    <property type="protein sequence ID" value="MED6151518.1"/>
    <property type="molecule type" value="Genomic_DNA"/>
</dbReference>
<name>A0ABU6TUG6_9FABA</name>
<evidence type="ECO:0000313" key="2">
    <source>
        <dbReference type="EMBL" id="MED6151518.1"/>
    </source>
</evidence>
<keyword evidence="3" id="KW-1185">Reference proteome</keyword>
<feature type="compositionally biased region" description="Basic and acidic residues" evidence="1">
    <location>
        <begin position="41"/>
        <end position="58"/>
    </location>
</feature>
<feature type="compositionally biased region" description="Basic and acidic residues" evidence="1">
    <location>
        <begin position="1"/>
        <end position="11"/>
    </location>
</feature>
<evidence type="ECO:0000313" key="3">
    <source>
        <dbReference type="Proteomes" id="UP001341840"/>
    </source>
</evidence>
<dbReference type="Proteomes" id="UP001341840">
    <property type="component" value="Unassembled WGS sequence"/>
</dbReference>
<reference evidence="2 3" key="1">
    <citation type="journal article" date="2023" name="Plants (Basel)">
        <title>Bridging the Gap: Combining Genomics and Transcriptomics Approaches to Understand Stylosanthes scabra, an Orphan Legume from the Brazilian Caatinga.</title>
        <authorList>
            <person name="Ferreira-Neto J.R.C."/>
            <person name="da Silva M.D."/>
            <person name="Binneck E."/>
            <person name="de Melo N.F."/>
            <person name="da Silva R.H."/>
            <person name="de Melo A.L.T.M."/>
            <person name="Pandolfi V."/>
            <person name="Bustamante F.O."/>
            <person name="Brasileiro-Vidal A.C."/>
            <person name="Benko-Iseppon A.M."/>
        </authorList>
    </citation>
    <scope>NUCLEOTIDE SEQUENCE [LARGE SCALE GENOMIC DNA]</scope>
    <source>
        <tissue evidence="2">Leaves</tissue>
    </source>
</reference>
<gene>
    <name evidence="2" type="ORF">PIB30_083258</name>
</gene>
<protein>
    <submittedName>
        <fullName evidence="2">Uncharacterized protein</fullName>
    </submittedName>
</protein>
<evidence type="ECO:0000256" key="1">
    <source>
        <dbReference type="SAM" id="MobiDB-lite"/>
    </source>
</evidence>
<organism evidence="2 3">
    <name type="scientific">Stylosanthes scabra</name>
    <dbReference type="NCBI Taxonomy" id="79078"/>
    <lineage>
        <taxon>Eukaryota</taxon>
        <taxon>Viridiplantae</taxon>
        <taxon>Streptophyta</taxon>
        <taxon>Embryophyta</taxon>
        <taxon>Tracheophyta</taxon>
        <taxon>Spermatophyta</taxon>
        <taxon>Magnoliopsida</taxon>
        <taxon>eudicotyledons</taxon>
        <taxon>Gunneridae</taxon>
        <taxon>Pentapetalae</taxon>
        <taxon>rosids</taxon>
        <taxon>fabids</taxon>
        <taxon>Fabales</taxon>
        <taxon>Fabaceae</taxon>
        <taxon>Papilionoideae</taxon>
        <taxon>50 kb inversion clade</taxon>
        <taxon>dalbergioids sensu lato</taxon>
        <taxon>Dalbergieae</taxon>
        <taxon>Pterocarpus clade</taxon>
        <taxon>Stylosanthes</taxon>
    </lineage>
</organism>
<feature type="region of interest" description="Disordered" evidence="1">
    <location>
        <begin position="1"/>
        <end position="21"/>
    </location>
</feature>
<comment type="caution">
    <text evidence="2">The sequence shown here is derived from an EMBL/GenBank/DDBJ whole genome shotgun (WGS) entry which is preliminary data.</text>
</comment>
<feature type="compositionally biased region" description="Basic and acidic residues" evidence="1">
    <location>
        <begin position="67"/>
        <end position="78"/>
    </location>
</feature>
<sequence>MKNVHRGDRSSYCKYHKQNGHNTKKCRDLLDFFEQGLKNGKFREYTSRYKQRDDDRKVRQQMNSPENKADRKKDEPKGRGAHRGIAMISGGIPEEGNPPSKKA</sequence>
<accession>A0ABU6TUG6</accession>
<proteinExistence type="predicted"/>
<feature type="region of interest" description="Disordered" evidence="1">
    <location>
        <begin position="41"/>
        <end position="103"/>
    </location>
</feature>